<evidence type="ECO:0000256" key="1">
    <source>
        <dbReference type="ARBA" id="ARBA00012493"/>
    </source>
</evidence>
<keyword evidence="4" id="KW-1185">Reference proteome</keyword>
<name>A0ABY6KFA0_9ARAC</name>
<evidence type="ECO:0000313" key="3">
    <source>
        <dbReference type="EMBL" id="UYV66886.1"/>
    </source>
</evidence>
<proteinExistence type="predicted"/>
<dbReference type="Gene3D" id="1.10.340.70">
    <property type="match status" value="1"/>
</dbReference>
<dbReference type="EMBL" id="CP092866">
    <property type="protein sequence ID" value="UYV66886.1"/>
    <property type="molecule type" value="Genomic_DNA"/>
</dbReference>
<accession>A0ABY6KFA0</accession>
<dbReference type="Pfam" id="PF17921">
    <property type="entry name" value="Integrase_H2C2"/>
    <property type="match status" value="1"/>
</dbReference>
<dbReference type="PANTHER" id="PTHR37984:SF5">
    <property type="entry name" value="PROTEIN NYNRIN-LIKE"/>
    <property type="match status" value="1"/>
</dbReference>
<evidence type="ECO:0000313" key="4">
    <source>
        <dbReference type="Proteomes" id="UP001235939"/>
    </source>
</evidence>
<dbReference type="InterPro" id="IPR050951">
    <property type="entry name" value="Retrovirus_Pol_polyprotein"/>
</dbReference>
<dbReference type="PANTHER" id="PTHR37984">
    <property type="entry name" value="PROTEIN CBG26694"/>
    <property type="match status" value="1"/>
</dbReference>
<dbReference type="InterPro" id="IPR041588">
    <property type="entry name" value="Integrase_H2C2"/>
</dbReference>
<protein>
    <recommendedName>
        <fullName evidence="1">RNA-directed DNA polymerase</fullName>
        <ecNumber evidence="1">2.7.7.49</ecNumber>
    </recommendedName>
</protein>
<feature type="domain" description="Integrase zinc-binding" evidence="2">
    <location>
        <begin position="58"/>
        <end position="114"/>
    </location>
</feature>
<evidence type="ECO:0000259" key="2">
    <source>
        <dbReference type="Pfam" id="PF17921"/>
    </source>
</evidence>
<dbReference type="Proteomes" id="UP001235939">
    <property type="component" value="Chromosome 04"/>
</dbReference>
<gene>
    <name evidence="3" type="ORF">LAZ67_4003238</name>
</gene>
<dbReference type="EC" id="2.7.7.49" evidence="1"/>
<reference evidence="3 4" key="1">
    <citation type="submission" date="2022-01" db="EMBL/GenBank/DDBJ databases">
        <title>A chromosomal length assembly of Cordylochernes scorpioides.</title>
        <authorList>
            <person name="Zeh D."/>
            <person name="Zeh J."/>
        </authorList>
    </citation>
    <scope>NUCLEOTIDE SEQUENCE [LARGE SCALE GENOMIC DNA]</scope>
    <source>
        <strain evidence="3">IN4F17</strain>
        <tissue evidence="3">Whole Body</tissue>
    </source>
</reference>
<organism evidence="3 4">
    <name type="scientific">Cordylochernes scorpioides</name>
    <dbReference type="NCBI Taxonomy" id="51811"/>
    <lineage>
        <taxon>Eukaryota</taxon>
        <taxon>Metazoa</taxon>
        <taxon>Ecdysozoa</taxon>
        <taxon>Arthropoda</taxon>
        <taxon>Chelicerata</taxon>
        <taxon>Arachnida</taxon>
        <taxon>Pseudoscorpiones</taxon>
        <taxon>Cheliferoidea</taxon>
        <taxon>Chernetidae</taxon>
        <taxon>Cordylochernes</taxon>
    </lineage>
</organism>
<sequence length="152" mass="17295">MPIDDTTTNPLFTPQEKGRKGFISADIIEEHQPTASTFNINTNGLHTITRKCVTKIIIPETLQHTLMNKVHQEYNHPGISQMTRIITTQYYWKGISKYIEKFVRSCHTCQIIKRPKGKPYGALGQIPPPQQPFDLIFIDTIAGISKYGHSKT</sequence>